<proteinExistence type="predicted"/>
<evidence type="ECO:0000313" key="1">
    <source>
        <dbReference type="EMBL" id="JAH03198.1"/>
    </source>
</evidence>
<name>A0A0E9PH58_ANGAN</name>
<organism evidence="1">
    <name type="scientific">Anguilla anguilla</name>
    <name type="common">European freshwater eel</name>
    <name type="synonym">Muraena anguilla</name>
    <dbReference type="NCBI Taxonomy" id="7936"/>
    <lineage>
        <taxon>Eukaryota</taxon>
        <taxon>Metazoa</taxon>
        <taxon>Chordata</taxon>
        <taxon>Craniata</taxon>
        <taxon>Vertebrata</taxon>
        <taxon>Euteleostomi</taxon>
        <taxon>Actinopterygii</taxon>
        <taxon>Neopterygii</taxon>
        <taxon>Teleostei</taxon>
        <taxon>Anguilliformes</taxon>
        <taxon>Anguillidae</taxon>
        <taxon>Anguilla</taxon>
    </lineage>
</organism>
<dbReference type="AlphaFoldDB" id="A0A0E9PH58"/>
<protein>
    <submittedName>
        <fullName evidence="1">Uncharacterized protein</fullName>
    </submittedName>
</protein>
<accession>A0A0E9PH58</accession>
<dbReference type="EMBL" id="GBXM01105379">
    <property type="protein sequence ID" value="JAH03198.1"/>
    <property type="molecule type" value="Transcribed_RNA"/>
</dbReference>
<reference evidence="1" key="2">
    <citation type="journal article" date="2015" name="Fish Shellfish Immunol.">
        <title>Early steps in the European eel (Anguilla anguilla)-Vibrio vulnificus interaction in the gills: Role of the RtxA13 toxin.</title>
        <authorList>
            <person name="Callol A."/>
            <person name="Pajuelo D."/>
            <person name="Ebbesson L."/>
            <person name="Teles M."/>
            <person name="MacKenzie S."/>
            <person name="Amaro C."/>
        </authorList>
    </citation>
    <scope>NUCLEOTIDE SEQUENCE</scope>
</reference>
<sequence>MVSRVFLISQVCSIAFECKYSLRKLSESNLDARL</sequence>
<reference evidence="1" key="1">
    <citation type="submission" date="2014-11" db="EMBL/GenBank/DDBJ databases">
        <authorList>
            <person name="Amaro Gonzalez C."/>
        </authorList>
    </citation>
    <scope>NUCLEOTIDE SEQUENCE</scope>
</reference>